<keyword evidence="1" id="KW-0808">Transferase</keyword>
<dbReference type="GO" id="GO:0008168">
    <property type="term" value="F:methyltransferase activity"/>
    <property type="evidence" value="ECO:0007669"/>
    <property type="project" value="UniProtKB-KW"/>
</dbReference>
<gene>
    <name evidence="1" type="ORF">PHIM7_277</name>
</gene>
<dbReference type="InterPro" id="IPR002052">
    <property type="entry name" value="DNA_methylase_N6_adenine_CS"/>
</dbReference>
<dbReference type="GO" id="GO:0032259">
    <property type="term" value="P:methylation"/>
    <property type="evidence" value="ECO:0007669"/>
    <property type="project" value="UniProtKB-KW"/>
</dbReference>
<sequence>MAKLTKVERRNHALAEDLIHSDKPLSWEDKEFIYRNWHEGATHNNGNAGAFFTPFEMALDFALEVGGGRIIDLCAGSGILSFGVLTRLGHYGGWSAPSPVEIVCVEYNPDYLAIGKRLVPEATWINADVFDVLDMDLGKFDYAISNPPFGRVKRSKNSPGYSGADFEFHVIDIASRIADYGVFIVPQGSAGFNYSGKRFYERQTEGKAVKFQQDTGLYFECGIGVDTSIFRNEWKGVSPATEIVSVSFDPNDVG</sequence>
<dbReference type="EMBL" id="KR052480">
    <property type="protein sequence ID" value="AKF12822.1"/>
    <property type="molecule type" value="Genomic_DNA"/>
</dbReference>
<proteinExistence type="predicted"/>
<accession>A0A0F6YNR1</accession>
<evidence type="ECO:0000313" key="1">
    <source>
        <dbReference type="EMBL" id="AKF12822.1"/>
    </source>
</evidence>
<reference evidence="1 2" key="1">
    <citation type="submission" date="2015-04" db="EMBL/GenBank/DDBJ databases">
        <authorList>
            <person name="Schouten J.T."/>
            <person name="Crockett J.T."/>
            <person name="Hodson T.S."/>
            <person name="Hyde J.R."/>
            <person name="Smith T.A."/>
            <person name="Merrill B.D."/>
            <person name="Crook M.B."/>
            <person name="Griffitts J.S."/>
            <person name="Burnett S.H."/>
            <person name="Grose J.H."/>
            <person name="Breakwell D.P."/>
        </authorList>
    </citation>
    <scope>NUCLEOTIDE SEQUENCE [LARGE SCALE GENOMIC DNA]</scope>
</reference>
<dbReference type="CDD" id="cd02440">
    <property type="entry name" value="AdoMet_MTases"/>
    <property type="match status" value="1"/>
</dbReference>
<organism evidence="1 2">
    <name type="scientific">Sinorhizobium phage phiM7</name>
    <dbReference type="NCBI Taxonomy" id="1647403"/>
    <lineage>
        <taxon>Viruses</taxon>
        <taxon>Duplodnaviria</taxon>
        <taxon>Heunggongvirae</taxon>
        <taxon>Uroviricota</taxon>
        <taxon>Caudoviricetes</taxon>
        <taxon>Emdodecavirus</taxon>
        <taxon>Emdodecavirus M7</taxon>
    </lineage>
</organism>
<dbReference type="SUPFAM" id="SSF53335">
    <property type="entry name" value="S-adenosyl-L-methionine-dependent methyltransferases"/>
    <property type="match status" value="1"/>
</dbReference>
<protein>
    <submittedName>
        <fullName evidence="1">Methyltransferase</fullName>
    </submittedName>
</protein>
<dbReference type="Proteomes" id="UP000221947">
    <property type="component" value="Segment"/>
</dbReference>
<dbReference type="PROSITE" id="PS00092">
    <property type="entry name" value="N6_MTASE"/>
    <property type="match status" value="1"/>
</dbReference>
<dbReference type="InterPro" id="IPR029063">
    <property type="entry name" value="SAM-dependent_MTases_sf"/>
</dbReference>
<dbReference type="GO" id="GO:0003676">
    <property type="term" value="F:nucleic acid binding"/>
    <property type="evidence" value="ECO:0007669"/>
    <property type="project" value="InterPro"/>
</dbReference>
<name>A0A0F6YNR1_9CAUD</name>
<keyword evidence="1" id="KW-0489">Methyltransferase</keyword>
<keyword evidence="2" id="KW-1185">Reference proteome</keyword>
<dbReference type="Gene3D" id="3.40.50.150">
    <property type="entry name" value="Vaccinia Virus protein VP39"/>
    <property type="match status" value="1"/>
</dbReference>
<evidence type="ECO:0000313" key="2">
    <source>
        <dbReference type="Proteomes" id="UP000221947"/>
    </source>
</evidence>